<gene>
    <name evidence="2" type="ORF">TIFTF001_003096</name>
</gene>
<proteinExistence type="predicted"/>
<protein>
    <submittedName>
        <fullName evidence="2">Uncharacterized protein</fullName>
    </submittedName>
</protein>
<evidence type="ECO:0000256" key="1">
    <source>
        <dbReference type="SAM" id="MobiDB-lite"/>
    </source>
</evidence>
<name>A0AA87ZDP4_FICCA</name>
<organism evidence="2 3">
    <name type="scientific">Ficus carica</name>
    <name type="common">Common fig</name>
    <dbReference type="NCBI Taxonomy" id="3494"/>
    <lineage>
        <taxon>Eukaryota</taxon>
        <taxon>Viridiplantae</taxon>
        <taxon>Streptophyta</taxon>
        <taxon>Embryophyta</taxon>
        <taxon>Tracheophyta</taxon>
        <taxon>Spermatophyta</taxon>
        <taxon>Magnoliopsida</taxon>
        <taxon>eudicotyledons</taxon>
        <taxon>Gunneridae</taxon>
        <taxon>Pentapetalae</taxon>
        <taxon>rosids</taxon>
        <taxon>fabids</taxon>
        <taxon>Rosales</taxon>
        <taxon>Moraceae</taxon>
        <taxon>Ficeae</taxon>
        <taxon>Ficus</taxon>
    </lineage>
</organism>
<dbReference type="AlphaFoldDB" id="A0AA87ZDP4"/>
<comment type="caution">
    <text evidence="2">The sequence shown here is derived from an EMBL/GenBank/DDBJ whole genome shotgun (WGS) entry which is preliminary data.</text>
</comment>
<dbReference type="Proteomes" id="UP001187192">
    <property type="component" value="Unassembled WGS sequence"/>
</dbReference>
<feature type="region of interest" description="Disordered" evidence="1">
    <location>
        <begin position="16"/>
        <end position="38"/>
    </location>
</feature>
<keyword evidence="3" id="KW-1185">Reference proteome</keyword>
<sequence length="64" mass="7334">MAILVLLRDWNGSPPHEEIGGAPRYRTSRRRSPVRALDSRRLRSSPLFSHQGDLDLAGKRLREL</sequence>
<reference evidence="2" key="1">
    <citation type="submission" date="2023-07" db="EMBL/GenBank/DDBJ databases">
        <title>draft genome sequence of fig (Ficus carica).</title>
        <authorList>
            <person name="Takahashi T."/>
            <person name="Nishimura K."/>
        </authorList>
    </citation>
    <scope>NUCLEOTIDE SEQUENCE</scope>
</reference>
<evidence type="ECO:0000313" key="3">
    <source>
        <dbReference type="Proteomes" id="UP001187192"/>
    </source>
</evidence>
<dbReference type="EMBL" id="BTGU01000003">
    <property type="protein sequence ID" value="GMN31084.1"/>
    <property type="molecule type" value="Genomic_DNA"/>
</dbReference>
<accession>A0AA87ZDP4</accession>
<evidence type="ECO:0000313" key="2">
    <source>
        <dbReference type="EMBL" id="GMN31084.1"/>
    </source>
</evidence>